<name>A0A212CEY7_CEREH</name>
<dbReference type="OrthoDB" id="7763451at2759"/>
<feature type="region of interest" description="Disordered" evidence="1">
    <location>
        <begin position="213"/>
        <end position="396"/>
    </location>
</feature>
<organism evidence="2 3">
    <name type="scientific">Cervus elaphus hippelaphus</name>
    <name type="common">European red deer</name>
    <dbReference type="NCBI Taxonomy" id="46360"/>
    <lineage>
        <taxon>Eukaryota</taxon>
        <taxon>Metazoa</taxon>
        <taxon>Chordata</taxon>
        <taxon>Craniata</taxon>
        <taxon>Vertebrata</taxon>
        <taxon>Euteleostomi</taxon>
        <taxon>Mammalia</taxon>
        <taxon>Eutheria</taxon>
        <taxon>Laurasiatheria</taxon>
        <taxon>Artiodactyla</taxon>
        <taxon>Ruminantia</taxon>
        <taxon>Pecora</taxon>
        <taxon>Cervidae</taxon>
        <taxon>Cervinae</taxon>
        <taxon>Cervus</taxon>
    </lineage>
</organism>
<feature type="compositionally biased region" description="Basic and acidic residues" evidence="1">
    <location>
        <begin position="231"/>
        <end position="247"/>
    </location>
</feature>
<proteinExistence type="predicted"/>
<keyword evidence="3" id="KW-1185">Reference proteome</keyword>
<evidence type="ECO:0000256" key="1">
    <source>
        <dbReference type="SAM" id="MobiDB-lite"/>
    </source>
</evidence>
<dbReference type="Proteomes" id="UP000242450">
    <property type="component" value="Chromosome 20"/>
</dbReference>
<feature type="compositionally biased region" description="Basic and acidic residues" evidence="1">
    <location>
        <begin position="345"/>
        <end position="390"/>
    </location>
</feature>
<feature type="compositionally biased region" description="Basic residues" evidence="1">
    <location>
        <begin position="279"/>
        <end position="292"/>
    </location>
</feature>
<gene>
    <name evidence="2" type="ORF">Celaphus_00002431</name>
</gene>
<protein>
    <submittedName>
        <fullName evidence="2">SRSF11</fullName>
    </submittedName>
</protein>
<feature type="compositionally biased region" description="Basic and acidic residues" evidence="1">
    <location>
        <begin position="293"/>
        <end position="308"/>
    </location>
</feature>
<evidence type="ECO:0000313" key="3">
    <source>
        <dbReference type="Proteomes" id="UP000242450"/>
    </source>
</evidence>
<dbReference type="EMBL" id="MKHE01000020">
    <property type="protein sequence ID" value="OWK04555.1"/>
    <property type="molecule type" value="Genomic_DNA"/>
</dbReference>
<evidence type="ECO:0000313" key="2">
    <source>
        <dbReference type="EMBL" id="OWK04555.1"/>
    </source>
</evidence>
<dbReference type="AlphaFoldDB" id="A0A212CEY7"/>
<comment type="caution">
    <text evidence="2">The sequence shown here is derived from an EMBL/GenBank/DDBJ whole genome shotgun (WGS) entry which is preliminary data.</text>
</comment>
<reference evidence="2 3" key="1">
    <citation type="journal article" date="2018" name="Mol. Genet. Genomics">
        <title>The red deer Cervus elaphus genome CerEla1.0: sequencing, annotating, genes, and chromosomes.</title>
        <authorList>
            <person name="Bana N.A."/>
            <person name="Nyiri A."/>
            <person name="Nagy J."/>
            <person name="Frank K."/>
            <person name="Nagy T."/>
            <person name="Steger V."/>
            <person name="Schiller M."/>
            <person name="Lakatos P."/>
            <person name="Sugar L."/>
            <person name="Horn P."/>
            <person name="Barta E."/>
            <person name="Orosz L."/>
        </authorList>
    </citation>
    <scope>NUCLEOTIDE SEQUENCE [LARGE SCALE GENOMIC DNA]</scope>
    <source>
        <strain evidence="2">Hungarian</strain>
    </source>
</reference>
<accession>A0A212CEY7</accession>
<sequence length="396" mass="43701">MEFVAQHRRQKGNKQERREMEIRPFTRQQPLLAYFPVASMARWAGRGGADGDAPVRRKALWEARAASEVVGGEVGAAVCFLVGWNSRVLFLPRGERRGGETAATAAGAAVASDTVLCLFRRMIGAVPLAALGAPTLDPALAALGLPGANLNSQSLAADQLLKLMSTVDPKLNHVAAGLVSPSLKSDTSSKEIEEAMKRVREAQSLISAAIEPGGQEADQEGDHILSQGVDDDPKVQDGEDLIPERGVEGQGARQKTDKKKEDKEKKRSKTPPKSYSTARRSRSASRHKKEKKKDKDRERSRDERERSTSKKKKSKDKEKERERKSESDKDVKVTRDYDEEEQGYDSEKEKKEEKKPAEPGSPKTKECSVEKGTGDSLRESKVNGDDHHEEDMDMSD</sequence>
<feature type="compositionally biased region" description="Basic and acidic residues" evidence="1">
    <location>
        <begin position="315"/>
        <end position="336"/>
    </location>
</feature>
<feature type="compositionally biased region" description="Basic and acidic residues" evidence="1">
    <location>
        <begin position="254"/>
        <end position="265"/>
    </location>
</feature>